<name>A0A6A6UQM2_9PEZI</name>
<evidence type="ECO:0000313" key="2">
    <source>
        <dbReference type="EMBL" id="KAF2673224.1"/>
    </source>
</evidence>
<keyword evidence="3" id="KW-1185">Reference proteome</keyword>
<protein>
    <submittedName>
        <fullName evidence="2">Uncharacterized protein</fullName>
    </submittedName>
</protein>
<proteinExistence type="predicted"/>
<feature type="signal peptide" evidence="1">
    <location>
        <begin position="1"/>
        <end position="21"/>
    </location>
</feature>
<evidence type="ECO:0000256" key="1">
    <source>
        <dbReference type="SAM" id="SignalP"/>
    </source>
</evidence>
<keyword evidence="1" id="KW-0732">Signal</keyword>
<reference evidence="2" key="1">
    <citation type="journal article" date="2020" name="Stud. Mycol.">
        <title>101 Dothideomycetes genomes: a test case for predicting lifestyles and emergence of pathogens.</title>
        <authorList>
            <person name="Haridas S."/>
            <person name="Albert R."/>
            <person name="Binder M."/>
            <person name="Bloem J."/>
            <person name="Labutti K."/>
            <person name="Salamov A."/>
            <person name="Andreopoulos B."/>
            <person name="Baker S."/>
            <person name="Barry K."/>
            <person name="Bills G."/>
            <person name="Bluhm B."/>
            <person name="Cannon C."/>
            <person name="Castanera R."/>
            <person name="Culley D."/>
            <person name="Daum C."/>
            <person name="Ezra D."/>
            <person name="Gonzalez J."/>
            <person name="Henrissat B."/>
            <person name="Kuo A."/>
            <person name="Liang C."/>
            <person name="Lipzen A."/>
            <person name="Lutzoni F."/>
            <person name="Magnuson J."/>
            <person name="Mondo S."/>
            <person name="Nolan M."/>
            <person name="Ohm R."/>
            <person name="Pangilinan J."/>
            <person name="Park H.-J."/>
            <person name="Ramirez L."/>
            <person name="Alfaro M."/>
            <person name="Sun H."/>
            <person name="Tritt A."/>
            <person name="Yoshinaga Y."/>
            <person name="Zwiers L.-H."/>
            <person name="Turgeon B."/>
            <person name="Goodwin S."/>
            <person name="Spatafora J."/>
            <person name="Crous P."/>
            <person name="Grigoriev I."/>
        </authorList>
    </citation>
    <scope>NUCLEOTIDE SEQUENCE</scope>
    <source>
        <strain evidence="2">CBS 115976</strain>
    </source>
</reference>
<dbReference type="AlphaFoldDB" id="A0A6A6UQM2"/>
<feature type="chain" id="PRO_5025604461" evidence="1">
    <location>
        <begin position="22"/>
        <end position="213"/>
    </location>
</feature>
<dbReference type="EMBL" id="MU004231">
    <property type="protein sequence ID" value="KAF2673224.1"/>
    <property type="molecule type" value="Genomic_DNA"/>
</dbReference>
<accession>A0A6A6UQM2</accession>
<dbReference type="Proteomes" id="UP000799302">
    <property type="component" value="Unassembled WGS sequence"/>
</dbReference>
<evidence type="ECO:0000313" key="3">
    <source>
        <dbReference type="Proteomes" id="UP000799302"/>
    </source>
</evidence>
<sequence>MRFHVSTFALLLTFFASLATAVPTTPAEVVTAVVNAEDGANIEAAVKLLNASNVFFDDGPQSPWNMLSVDTGHWSRAEHFAFLTTGSQKPLVANSTNDAKAIGKAFSDYANIVDKSTALIADTYNKYYKKISSTSPGLSTQDLRDYANQTMFQTTYDLFGTSNEIAHYLKLSLVNFPNVEKSMEKDYDSILKSANKALVSWGSFPLIAADNPI</sequence>
<organism evidence="2 3">
    <name type="scientific">Microthyrium microscopicum</name>
    <dbReference type="NCBI Taxonomy" id="703497"/>
    <lineage>
        <taxon>Eukaryota</taxon>
        <taxon>Fungi</taxon>
        <taxon>Dikarya</taxon>
        <taxon>Ascomycota</taxon>
        <taxon>Pezizomycotina</taxon>
        <taxon>Dothideomycetes</taxon>
        <taxon>Dothideomycetes incertae sedis</taxon>
        <taxon>Microthyriales</taxon>
        <taxon>Microthyriaceae</taxon>
        <taxon>Microthyrium</taxon>
    </lineage>
</organism>
<gene>
    <name evidence="2" type="ORF">BT63DRAFT_451258</name>
</gene>